<dbReference type="STRING" id="1121883.SAMN02745226_00101"/>
<dbReference type="Gene3D" id="3.40.50.300">
    <property type="entry name" value="P-loop containing nucleotide triphosphate hydrolases"/>
    <property type="match status" value="1"/>
</dbReference>
<name>A0A1M7RSH1_FERGO</name>
<dbReference type="AlphaFoldDB" id="A0A1M7RSH1"/>
<dbReference type="InterPro" id="IPR041682">
    <property type="entry name" value="AAA_14"/>
</dbReference>
<keyword evidence="3" id="KW-1185">Reference proteome</keyword>
<evidence type="ECO:0000259" key="1">
    <source>
        <dbReference type="Pfam" id="PF13173"/>
    </source>
</evidence>
<dbReference type="PANTHER" id="PTHR42990:SF1">
    <property type="entry name" value="AAA+ ATPASE DOMAIN-CONTAINING PROTEIN"/>
    <property type="match status" value="1"/>
</dbReference>
<feature type="domain" description="AAA" evidence="1">
    <location>
        <begin position="39"/>
        <end position="154"/>
    </location>
</feature>
<dbReference type="RefSeq" id="WP_072757233.1">
    <property type="nucleotide sequence ID" value="NZ_FRDJ01000001.1"/>
</dbReference>
<proteinExistence type="predicted"/>
<dbReference type="PANTHER" id="PTHR42990">
    <property type="entry name" value="ATPASE"/>
    <property type="match status" value="1"/>
</dbReference>
<accession>A0A1M7RSH1</accession>
<dbReference type="Pfam" id="PF13173">
    <property type="entry name" value="AAA_14"/>
    <property type="match status" value="1"/>
</dbReference>
<organism evidence="2 3">
    <name type="scientific">Fervidobacterium gondwanense DSM 13020</name>
    <dbReference type="NCBI Taxonomy" id="1121883"/>
    <lineage>
        <taxon>Bacteria</taxon>
        <taxon>Thermotogati</taxon>
        <taxon>Thermotogota</taxon>
        <taxon>Thermotogae</taxon>
        <taxon>Thermotogales</taxon>
        <taxon>Fervidobacteriaceae</taxon>
        <taxon>Fervidobacterium</taxon>
    </lineage>
</organism>
<dbReference type="InterPro" id="IPR027417">
    <property type="entry name" value="P-loop_NTPase"/>
</dbReference>
<dbReference type="Proteomes" id="UP000184207">
    <property type="component" value="Unassembled WGS sequence"/>
</dbReference>
<evidence type="ECO:0000313" key="2">
    <source>
        <dbReference type="EMBL" id="SHN49164.1"/>
    </source>
</evidence>
<gene>
    <name evidence="2" type="ORF">SAMN02745226_00101</name>
</gene>
<dbReference type="EMBL" id="FRDJ01000001">
    <property type="protein sequence ID" value="SHN49164.1"/>
    <property type="molecule type" value="Genomic_DNA"/>
</dbReference>
<protein>
    <recommendedName>
        <fullName evidence="1">AAA domain-containing protein</fullName>
    </recommendedName>
</protein>
<evidence type="ECO:0000313" key="3">
    <source>
        <dbReference type="Proteomes" id="UP000184207"/>
    </source>
</evidence>
<sequence length="389" mass="45345">MSISELIEKLELQMERLINSIPEKLRPYFQELDSMFISKAILLYGPRGTGKTTYLLLRARENNMLYVSGDDIRLLQHPFYDLAEEILKNYSGIIIDEVHGIKDWGTIIKNMYDSFPNKKIWLSDSSSVLLRKSVADLSRRFVIIKLPLMSLREYIYFETGKILPKIENVFDQASFDIAKQILKEVDAMTYFNKYKEHGTRPLYIEGNFKEKMMNVVEKTIYYDMLSILENVSENHYGTMKAIITHLLFSKIPTVNVETMTTEWGIGKPKFYQLLQKLEDVEMINTVDYTEIKKAYTKGAKIFLADPTLYYVYEGEVENFREAFVVAMLKEKGKILASKDETKGDFAFNNLMFEVGGRNKKTKESDFVIRDDVDIPLKNIIPLWILGMMW</sequence>
<dbReference type="OrthoDB" id="9768467at2"/>
<reference evidence="3" key="1">
    <citation type="submission" date="2016-12" db="EMBL/GenBank/DDBJ databases">
        <authorList>
            <person name="Varghese N."/>
            <person name="Submissions S."/>
        </authorList>
    </citation>
    <scope>NUCLEOTIDE SEQUENCE [LARGE SCALE GENOMIC DNA]</scope>
    <source>
        <strain evidence="3">DSM 13020</strain>
    </source>
</reference>
<dbReference type="SUPFAM" id="SSF52540">
    <property type="entry name" value="P-loop containing nucleoside triphosphate hydrolases"/>
    <property type="match status" value="1"/>
</dbReference>